<keyword evidence="1" id="KW-1133">Transmembrane helix</keyword>
<comment type="caution">
    <text evidence="2">The sequence shown here is derived from an EMBL/GenBank/DDBJ whole genome shotgun (WGS) entry which is preliminary data.</text>
</comment>
<keyword evidence="3" id="KW-1185">Reference proteome</keyword>
<proteinExistence type="predicted"/>
<sequence>MAQRKFHEKVETWIVVTIISVLVWLYAEATVLKQETGKTVQLLINEPTDRYAITPETEGLLVNYRASSGQIQRFNAITGVPLIHEIDPTGITEPTDRTIILDEALIRAGLGEIGITELDVEPATLTVTIEPLETIELPIEVQASNLKLSGNPVAEPASVSITGPMSMVSQLEGLYIIANLANANTVEGTGLERVATNVPLTFPSQYDPSKPGAKDDAPKNGIRVNYTLENDTVTTTLDRVPLHINLPVELQLRYTVRPEDRSNFLRDVELQGPADVIARIAARDPDLPVIRAELTITEPEKLDVTQAQQVINERPKIIAPAGVTPVQVPEVMPVTVRRRDNAPGN</sequence>
<evidence type="ECO:0000313" key="2">
    <source>
        <dbReference type="EMBL" id="MBB6428547.1"/>
    </source>
</evidence>
<name>A0A7X0H3D9_9BACT</name>
<gene>
    <name evidence="2" type="ORF">HNQ40_000353</name>
</gene>
<reference evidence="2 3" key="1">
    <citation type="submission" date="2020-08" db="EMBL/GenBank/DDBJ databases">
        <title>Genomic Encyclopedia of Type Strains, Phase IV (KMG-IV): sequencing the most valuable type-strain genomes for metagenomic binning, comparative biology and taxonomic classification.</title>
        <authorList>
            <person name="Goeker M."/>
        </authorList>
    </citation>
    <scope>NUCLEOTIDE SEQUENCE [LARGE SCALE GENOMIC DNA]</scope>
    <source>
        <strain evidence="2 3">DSM 103725</strain>
    </source>
</reference>
<dbReference type="Proteomes" id="UP000541810">
    <property type="component" value="Unassembled WGS sequence"/>
</dbReference>
<organism evidence="2 3">
    <name type="scientific">Algisphaera agarilytica</name>
    <dbReference type="NCBI Taxonomy" id="1385975"/>
    <lineage>
        <taxon>Bacteria</taxon>
        <taxon>Pseudomonadati</taxon>
        <taxon>Planctomycetota</taxon>
        <taxon>Phycisphaerae</taxon>
        <taxon>Phycisphaerales</taxon>
        <taxon>Phycisphaeraceae</taxon>
        <taxon>Algisphaera</taxon>
    </lineage>
</organism>
<feature type="transmembrane region" description="Helical" evidence="1">
    <location>
        <begin position="12"/>
        <end position="32"/>
    </location>
</feature>
<keyword evidence="1" id="KW-0472">Membrane</keyword>
<evidence type="ECO:0008006" key="4">
    <source>
        <dbReference type="Google" id="ProtNLM"/>
    </source>
</evidence>
<accession>A0A7X0H3D9</accession>
<keyword evidence="1" id="KW-0812">Transmembrane</keyword>
<dbReference type="EMBL" id="JACHGY010000001">
    <property type="protein sequence ID" value="MBB6428547.1"/>
    <property type="molecule type" value="Genomic_DNA"/>
</dbReference>
<protein>
    <recommendedName>
        <fullName evidence="4">YbbR-like protein</fullName>
    </recommendedName>
</protein>
<dbReference type="RefSeq" id="WP_184675788.1">
    <property type="nucleotide sequence ID" value="NZ_JACHGY010000001.1"/>
</dbReference>
<dbReference type="AlphaFoldDB" id="A0A7X0H3D9"/>
<evidence type="ECO:0000313" key="3">
    <source>
        <dbReference type="Proteomes" id="UP000541810"/>
    </source>
</evidence>
<evidence type="ECO:0000256" key="1">
    <source>
        <dbReference type="SAM" id="Phobius"/>
    </source>
</evidence>